<protein>
    <recommendedName>
        <fullName evidence="6">NarX-like N-terminal domain-containing protein</fullName>
    </recommendedName>
</protein>
<dbReference type="GO" id="GO:0016020">
    <property type="term" value="C:membrane"/>
    <property type="evidence" value="ECO:0007669"/>
    <property type="project" value="UniProtKB-SubCell"/>
</dbReference>
<feature type="domain" description="NarX-like N-terminal" evidence="6">
    <location>
        <begin position="38"/>
        <end position="136"/>
    </location>
</feature>
<keyword evidence="3" id="KW-1133">Transmembrane helix</keyword>
<evidence type="ECO:0000256" key="2">
    <source>
        <dbReference type="ARBA" id="ARBA00022692"/>
    </source>
</evidence>
<evidence type="ECO:0000256" key="5">
    <source>
        <dbReference type="SAM" id="SignalP"/>
    </source>
</evidence>
<feature type="signal peptide" evidence="5">
    <location>
        <begin position="1"/>
        <end position="27"/>
    </location>
</feature>
<dbReference type="AlphaFoldDB" id="A0A1S7LES4"/>
<gene>
    <name evidence="7" type="ORF">MAGMO_0355</name>
</gene>
<accession>A0A1S7LES4</accession>
<sequence length="300" mass="32439">MKRRFFIKGIMFSAAMVTALGAMPLWAGAPTAAEYGVVLNLSGKQRMLTQKMSKEVMLVALGVDAQTNLGNLKKTAALFDKTLKGLKDGDADLGLPPTESRRIKRQLGKVAKIWKGFHATVESVVGSGQVSKDQVAQIAKENLPLLKQMNKCVKLYEKDASKAGLKSDPGLAVTINLAGKQRMLTQKMSKEYLLAAYGHAVEDNKLNLLETYSLFERTLKGLMDGDATLDLPGTQNAAIRAQLEVVAGLWATFKPVVVEGADPKTSSYPADKVNTLATTNLPLLKQMNRAVGMFAKEAAK</sequence>
<evidence type="ECO:0000313" key="7">
    <source>
        <dbReference type="EMBL" id="CRH04567.1"/>
    </source>
</evidence>
<dbReference type="InterPro" id="IPR029095">
    <property type="entry name" value="NarX-like_N"/>
</dbReference>
<comment type="subcellular location">
    <subcellularLocation>
        <location evidence="1">Membrane</location>
        <topology evidence="1">Multi-pass membrane protein</topology>
    </subcellularLocation>
</comment>
<organism evidence="7">
    <name type="scientific">Magnetococcus massalia (strain MO-1)</name>
    <dbReference type="NCBI Taxonomy" id="451514"/>
    <lineage>
        <taxon>Bacteria</taxon>
        <taxon>Pseudomonadati</taxon>
        <taxon>Pseudomonadota</taxon>
        <taxon>Magnetococcia</taxon>
        <taxon>Magnetococcales</taxon>
        <taxon>Magnetococcaceae</taxon>
        <taxon>Magnetococcus</taxon>
    </lineage>
</organism>
<name>A0A1S7LES4_MAGMO</name>
<feature type="chain" id="PRO_5012187740" description="NarX-like N-terminal domain-containing protein" evidence="5">
    <location>
        <begin position="28"/>
        <end position="300"/>
    </location>
</feature>
<dbReference type="Pfam" id="PF13675">
    <property type="entry name" value="PilJ"/>
    <property type="match status" value="2"/>
</dbReference>
<evidence type="ECO:0000256" key="3">
    <source>
        <dbReference type="ARBA" id="ARBA00022989"/>
    </source>
</evidence>
<keyword evidence="4" id="KW-0472">Membrane</keyword>
<keyword evidence="5" id="KW-0732">Signal</keyword>
<dbReference type="EMBL" id="LO017727">
    <property type="protein sequence ID" value="CRH04567.1"/>
    <property type="molecule type" value="Genomic_DNA"/>
</dbReference>
<evidence type="ECO:0000256" key="4">
    <source>
        <dbReference type="ARBA" id="ARBA00023136"/>
    </source>
</evidence>
<evidence type="ECO:0000259" key="6">
    <source>
        <dbReference type="Pfam" id="PF13675"/>
    </source>
</evidence>
<proteinExistence type="predicted"/>
<reference evidence="7" key="1">
    <citation type="submission" date="2015-04" db="EMBL/GenBank/DDBJ databases">
        <authorList>
            <person name="Syromyatnikov M.Y."/>
            <person name="Popov V.N."/>
        </authorList>
    </citation>
    <scope>NUCLEOTIDE SEQUENCE</scope>
    <source>
        <strain evidence="7">MO-1</strain>
    </source>
</reference>
<keyword evidence="2" id="KW-0812">Transmembrane</keyword>
<feature type="domain" description="NarX-like N-terminal" evidence="6">
    <location>
        <begin position="170"/>
        <end position="257"/>
    </location>
</feature>
<evidence type="ECO:0000256" key="1">
    <source>
        <dbReference type="ARBA" id="ARBA00004141"/>
    </source>
</evidence>